<evidence type="ECO:0008006" key="5">
    <source>
        <dbReference type="Google" id="ProtNLM"/>
    </source>
</evidence>
<evidence type="ECO:0000256" key="2">
    <source>
        <dbReference type="SAM" id="MobiDB-lite"/>
    </source>
</evidence>
<feature type="compositionally biased region" description="Basic and acidic residues" evidence="2">
    <location>
        <begin position="340"/>
        <end position="355"/>
    </location>
</feature>
<feature type="region of interest" description="Disordered" evidence="2">
    <location>
        <begin position="515"/>
        <end position="556"/>
    </location>
</feature>
<protein>
    <recommendedName>
        <fullName evidence="5">Thyroid hormone receptor-associated protein 3-like</fullName>
    </recommendedName>
</protein>
<reference evidence="3 4" key="1">
    <citation type="submission" date="2024-06" db="EMBL/GenBank/DDBJ databases">
        <authorList>
            <person name="Pan Q."/>
            <person name="Wen M."/>
            <person name="Jouanno E."/>
            <person name="Zahm M."/>
            <person name="Klopp C."/>
            <person name="Cabau C."/>
            <person name="Louis A."/>
            <person name="Berthelot C."/>
            <person name="Parey E."/>
            <person name="Roest Crollius H."/>
            <person name="Montfort J."/>
            <person name="Robinson-Rechavi M."/>
            <person name="Bouchez O."/>
            <person name="Lampietro C."/>
            <person name="Lopez Roques C."/>
            <person name="Donnadieu C."/>
            <person name="Postlethwait J."/>
            <person name="Bobe J."/>
            <person name="Verreycken H."/>
            <person name="Guiguen Y."/>
        </authorList>
    </citation>
    <scope>NUCLEOTIDE SEQUENCE [LARGE SCALE GENOMIC DNA]</scope>
    <source>
        <strain evidence="3">Up_M1</strain>
        <tissue evidence="3">Testis</tissue>
    </source>
</reference>
<comment type="similarity">
    <text evidence="1">Belongs to the BCLAF1/THRAP3 family.</text>
</comment>
<evidence type="ECO:0000313" key="4">
    <source>
        <dbReference type="Proteomes" id="UP001557470"/>
    </source>
</evidence>
<feature type="compositionally biased region" description="Polar residues" evidence="2">
    <location>
        <begin position="259"/>
        <end position="282"/>
    </location>
</feature>
<comment type="caution">
    <text evidence="3">The sequence shown here is derived from an EMBL/GenBank/DDBJ whole genome shotgun (WGS) entry which is preliminary data.</text>
</comment>
<feature type="compositionally biased region" description="Low complexity" evidence="2">
    <location>
        <begin position="79"/>
        <end position="94"/>
    </location>
</feature>
<feature type="compositionally biased region" description="Low complexity" evidence="2">
    <location>
        <begin position="105"/>
        <end position="134"/>
    </location>
</feature>
<accession>A0ABD0X0J1</accession>
<proteinExistence type="inferred from homology"/>
<feature type="region of interest" description="Disordered" evidence="2">
    <location>
        <begin position="330"/>
        <end position="388"/>
    </location>
</feature>
<evidence type="ECO:0000256" key="1">
    <source>
        <dbReference type="ARBA" id="ARBA00006481"/>
    </source>
</evidence>
<sequence length="701" mass="78928">MSKTKSTSKSRSPSRSKSRSRSVSRSRSRSRSRKHRYSSRSRSRSRSHSPSHNNRDRNYPREYQNNHREFRGYHRGFRRPYYFRGRGRGFFPRGRYQRGGGGGYNNYRQNNWQNYRQHPQQQQQQPQQQPQQQHNSPRRGRSRSPKKRSGSPHSHSCTKYSDRSSSPRSRRSHHSSSSRSSSPRRVENAKDVKEATKEVSKGGGEPVEVTGRPAVSDGSVGGDKAKANWQGVADHDNSTSPKRLSPQVRSAVVIGQGMTARSSSSPKCTDANGPQCQTQAVGSSPSTKSPSQKSPTPVFSGFGFFSKDDGLPGDKAAISSAFKKFLEEHNNKKRQSGWENGRDMETNGGDVKQDKVSGMSSVGIFDKEPSHGTFKGPDQNGKGEKGKCKFREDEEGNVSLNSFLKASPFLSCDGMEEDEETVVKPNTKVLRKERKDSESPKTKRKANLSARELFEERFGKWEDLAYLQAFDRDNDVDTIAEEIYRSRKEKAVAIAAALAKREAIAGILSGFSPEKVRRKERDTSSPFHTLPPPRRNSDPDMLIGEDSPPRASGKRGATFSVIMDSLRDELASSSDFMACERRLSRDLVHPTKKEQEFRSIFQHIQATQLNGSPSELFAQHIVTIVHHIKAQHFPSNGITLNERFGLYQRRAAEKEMLKPRKSPEIHRRIDVSPSAFKKHSHLFEGMKSSGEGSYKGDMHKV</sequence>
<dbReference type="PANTHER" id="PTHR15268:SF16">
    <property type="entry name" value="THYROID HORMONE RECEPTOR-ASSOCIATED PROTEIN 3"/>
    <property type="match status" value="1"/>
</dbReference>
<feature type="compositionally biased region" description="Basic and acidic residues" evidence="2">
    <location>
        <begin position="53"/>
        <end position="72"/>
    </location>
</feature>
<dbReference type="AlphaFoldDB" id="A0ABD0X0J1"/>
<feature type="compositionally biased region" description="Basic and acidic residues" evidence="2">
    <location>
        <begin position="184"/>
        <end position="200"/>
    </location>
</feature>
<evidence type="ECO:0000313" key="3">
    <source>
        <dbReference type="EMBL" id="KAL0984744.1"/>
    </source>
</evidence>
<feature type="compositionally biased region" description="Basic residues" evidence="2">
    <location>
        <begin position="136"/>
        <end position="150"/>
    </location>
</feature>
<feature type="compositionally biased region" description="Basic residues" evidence="2">
    <location>
        <begin position="1"/>
        <end position="49"/>
    </location>
</feature>
<feature type="region of interest" description="Disordered" evidence="2">
    <location>
        <begin position="1"/>
        <end position="298"/>
    </location>
</feature>
<gene>
    <name evidence="3" type="ORF">UPYG_G00146290</name>
</gene>
<feature type="compositionally biased region" description="Low complexity" evidence="2">
    <location>
        <begin position="283"/>
        <end position="298"/>
    </location>
</feature>
<dbReference type="EMBL" id="JAGEUA010000004">
    <property type="protein sequence ID" value="KAL0984744.1"/>
    <property type="molecule type" value="Genomic_DNA"/>
</dbReference>
<name>A0ABD0X0J1_UMBPY</name>
<dbReference type="Proteomes" id="UP001557470">
    <property type="component" value="Unassembled WGS sequence"/>
</dbReference>
<keyword evidence="4" id="KW-1185">Reference proteome</keyword>
<dbReference type="PANTHER" id="PTHR15268">
    <property type="entry name" value="THRAP3/BCLAF1"/>
    <property type="match status" value="1"/>
</dbReference>
<dbReference type="InterPro" id="IPR029199">
    <property type="entry name" value="THRAP3_BCLAF1"/>
</dbReference>
<dbReference type="Pfam" id="PF15440">
    <property type="entry name" value="THRAP3_BCLAF1"/>
    <property type="match status" value="1"/>
</dbReference>
<organism evidence="3 4">
    <name type="scientific">Umbra pygmaea</name>
    <name type="common">Eastern mudminnow</name>
    <dbReference type="NCBI Taxonomy" id="75934"/>
    <lineage>
        <taxon>Eukaryota</taxon>
        <taxon>Metazoa</taxon>
        <taxon>Chordata</taxon>
        <taxon>Craniata</taxon>
        <taxon>Vertebrata</taxon>
        <taxon>Euteleostomi</taxon>
        <taxon>Actinopterygii</taxon>
        <taxon>Neopterygii</taxon>
        <taxon>Teleostei</taxon>
        <taxon>Protacanthopterygii</taxon>
        <taxon>Esociformes</taxon>
        <taxon>Umbridae</taxon>
        <taxon>Umbra</taxon>
    </lineage>
</organism>